<dbReference type="RefSeq" id="WP_161967121.1">
    <property type="nucleotide sequence ID" value="NZ_NIDE01000001.1"/>
</dbReference>
<dbReference type="OrthoDB" id="257319at2"/>
<evidence type="ECO:0000313" key="5">
    <source>
        <dbReference type="Proteomes" id="UP000214646"/>
    </source>
</evidence>
<dbReference type="GO" id="GO:0004673">
    <property type="term" value="F:protein histidine kinase activity"/>
    <property type="evidence" value="ECO:0007669"/>
    <property type="project" value="UniProtKB-EC"/>
</dbReference>
<gene>
    <name evidence="4" type="ORF">FRUB_00136</name>
</gene>
<dbReference type="SUPFAM" id="SSF55874">
    <property type="entry name" value="ATPase domain of HSP90 chaperone/DNA topoisomerase II/histidine kinase"/>
    <property type="match status" value="1"/>
</dbReference>
<dbReference type="Pfam" id="PF02518">
    <property type="entry name" value="HATPase_c"/>
    <property type="match status" value="1"/>
</dbReference>
<dbReference type="AlphaFoldDB" id="A0A225EDM8"/>
<dbReference type="InterPro" id="IPR003594">
    <property type="entry name" value="HATPase_dom"/>
</dbReference>
<dbReference type="Proteomes" id="UP000214646">
    <property type="component" value="Unassembled WGS sequence"/>
</dbReference>
<dbReference type="PANTHER" id="PTHR43065">
    <property type="entry name" value="SENSOR HISTIDINE KINASE"/>
    <property type="match status" value="1"/>
</dbReference>
<dbReference type="SMART" id="SM00387">
    <property type="entry name" value="HATPase_c"/>
    <property type="match status" value="1"/>
</dbReference>
<comment type="caution">
    <text evidence="4">The sequence shown here is derived from an EMBL/GenBank/DDBJ whole genome shotgun (WGS) entry which is preliminary data.</text>
</comment>
<dbReference type="EMBL" id="NIDE01000001">
    <property type="protein sequence ID" value="OWK46437.1"/>
    <property type="molecule type" value="Genomic_DNA"/>
</dbReference>
<evidence type="ECO:0000256" key="1">
    <source>
        <dbReference type="ARBA" id="ARBA00000085"/>
    </source>
</evidence>
<evidence type="ECO:0000313" key="4">
    <source>
        <dbReference type="EMBL" id="OWK46437.1"/>
    </source>
</evidence>
<protein>
    <recommendedName>
        <fullName evidence="2">histidine kinase</fullName>
        <ecNumber evidence="2">2.7.13.3</ecNumber>
    </recommendedName>
</protein>
<dbReference type="Gene3D" id="3.30.565.10">
    <property type="entry name" value="Histidine kinase-like ATPase, C-terminal domain"/>
    <property type="match status" value="1"/>
</dbReference>
<sequence>MTTPGGLAAGLAFLPVWLNDAKDSNALDTLLSAWVRASGWRAAGMVWPVDTNPGVQLIARPDGIERLAQIPPELPEVMKSLRTGSITVVWAVPGTSGRLYTLITPHGREPGVIWAERGPGEPWTEAERNYVKLAARLIERSPALAVHIGPVVDPERLQQRLTDASVIAGRMAHDFDNILTGIIGFADLSVPLLPAGSQQAKFVGEISKVGHRGIAFTQQLHQLNRSGQPRPQPASVAAAVAREEARIRTMVQSGVQVVSAIPSQLSAVAIDASPLGVVVGHLLDNAAEATPAHGRIIVSARLVELSPVDAKGYLGQVGPGPHIELTVQDSGPGIKSDVRAKLFADPFYTTKVRHRGLGLAIVYRAVCAHRGGVRIDQVAAPETGTIARIVLPPAAARPAVMPAVQTSPAASTIVI</sequence>
<organism evidence="4 5">
    <name type="scientific">Fimbriiglobus ruber</name>
    <dbReference type="NCBI Taxonomy" id="1908690"/>
    <lineage>
        <taxon>Bacteria</taxon>
        <taxon>Pseudomonadati</taxon>
        <taxon>Planctomycetota</taxon>
        <taxon>Planctomycetia</taxon>
        <taxon>Gemmatales</taxon>
        <taxon>Gemmataceae</taxon>
        <taxon>Fimbriiglobus</taxon>
    </lineage>
</organism>
<evidence type="ECO:0000259" key="3">
    <source>
        <dbReference type="PROSITE" id="PS50109"/>
    </source>
</evidence>
<dbReference type="InterPro" id="IPR005467">
    <property type="entry name" value="His_kinase_dom"/>
</dbReference>
<evidence type="ECO:0000256" key="2">
    <source>
        <dbReference type="ARBA" id="ARBA00012438"/>
    </source>
</evidence>
<dbReference type="InterPro" id="IPR036890">
    <property type="entry name" value="HATPase_C_sf"/>
</dbReference>
<reference evidence="5" key="1">
    <citation type="submission" date="2017-06" db="EMBL/GenBank/DDBJ databases">
        <title>Genome analysis of Fimbriiglobus ruber SP5, the first member of the order Planctomycetales with confirmed chitinolytic capability.</title>
        <authorList>
            <person name="Ravin N.V."/>
            <person name="Rakitin A.L."/>
            <person name="Ivanova A.A."/>
            <person name="Beletsky A.V."/>
            <person name="Kulichevskaya I.S."/>
            <person name="Mardanov A.V."/>
            <person name="Dedysh S.N."/>
        </authorList>
    </citation>
    <scope>NUCLEOTIDE SEQUENCE [LARGE SCALE GENOMIC DNA]</scope>
    <source>
        <strain evidence="5">SP5</strain>
    </source>
</reference>
<comment type="catalytic activity">
    <reaction evidence="1">
        <text>ATP + protein L-histidine = ADP + protein N-phospho-L-histidine.</text>
        <dbReference type="EC" id="2.7.13.3"/>
    </reaction>
</comment>
<dbReference type="InterPro" id="IPR004358">
    <property type="entry name" value="Sig_transdc_His_kin-like_C"/>
</dbReference>
<name>A0A225EDM8_9BACT</name>
<dbReference type="EC" id="2.7.13.3" evidence="2"/>
<keyword evidence="5" id="KW-1185">Reference proteome</keyword>
<accession>A0A225EDM8</accession>
<feature type="domain" description="Histidine kinase" evidence="3">
    <location>
        <begin position="170"/>
        <end position="395"/>
    </location>
</feature>
<dbReference type="PRINTS" id="PR00344">
    <property type="entry name" value="BCTRLSENSOR"/>
</dbReference>
<proteinExistence type="predicted"/>
<dbReference type="PROSITE" id="PS50109">
    <property type="entry name" value="HIS_KIN"/>
    <property type="match status" value="1"/>
</dbReference>
<dbReference type="PANTHER" id="PTHR43065:SF42">
    <property type="entry name" value="TWO-COMPONENT SENSOR PPRA"/>
    <property type="match status" value="1"/>
</dbReference>